<proteinExistence type="predicted"/>
<dbReference type="RefSeq" id="WP_246393171.1">
    <property type="nucleotide sequence ID" value="NZ_JACIEK010000008.1"/>
</dbReference>
<evidence type="ECO:0000256" key="4">
    <source>
        <dbReference type="SAM" id="MobiDB-lite"/>
    </source>
</evidence>
<dbReference type="PROSITE" id="PS00683">
    <property type="entry name" value="RHODANESE_2"/>
    <property type="match status" value="1"/>
</dbReference>
<keyword evidence="1 3" id="KW-0808">Transferase</keyword>
<dbReference type="InterPro" id="IPR036873">
    <property type="entry name" value="Rhodanese-like_dom_sf"/>
</dbReference>
<dbReference type="NCBIfam" id="NF008557">
    <property type="entry name" value="PRK11493.1"/>
    <property type="match status" value="1"/>
</dbReference>
<reference evidence="6 7" key="1">
    <citation type="submission" date="2020-08" db="EMBL/GenBank/DDBJ databases">
        <title>Genomic Encyclopedia of Type Strains, Phase IV (KMG-IV): sequencing the most valuable type-strain genomes for metagenomic binning, comparative biology and taxonomic classification.</title>
        <authorList>
            <person name="Goeker M."/>
        </authorList>
    </citation>
    <scope>NUCLEOTIDE SEQUENCE [LARGE SCALE GENOMIC DNA]</scope>
    <source>
        <strain evidence="6 7">DSM 102238</strain>
    </source>
</reference>
<dbReference type="PANTHER" id="PTHR11364:SF27">
    <property type="entry name" value="SULFURTRANSFERASE"/>
    <property type="match status" value="1"/>
</dbReference>
<dbReference type="InterPro" id="IPR001763">
    <property type="entry name" value="Rhodanese-like_dom"/>
</dbReference>
<evidence type="ECO:0000313" key="6">
    <source>
        <dbReference type="EMBL" id="MBB3999109.1"/>
    </source>
</evidence>
<dbReference type="InterPro" id="IPR001307">
    <property type="entry name" value="Thiosulphate_STrfase_CS"/>
</dbReference>
<evidence type="ECO:0000256" key="2">
    <source>
        <dbReference type="ARBA" id="ARBA00022737"/>
    </source>
</evidence>
<keyword evidence="6" id="KW-0670">Pyruvate</keyword>
<keyword evidence="7" id="KW-1185">Reference proteome</keyword>
<name>A0A7W6H5W4_9HYPH</name>
<dbReference type="SUPFAM" id="SSF52821">
    <property type="entry name" value="Rhodanese/Cell cycle control phosphatase"/>
    <property type="match status" value="2"/>
</dbReference>
<feature type="region of interest" description="Disordered" evidence="4">
    <location>
        <begin position="179"/>
        <end position="198"/>
    </location>
</feature>
<dbReference type="PANTHER" id="PTHR11364">
    <property type="entry name" value="THIOSULFATE SULFERTANSFERASE"/>
    <property type="match status" value="1"/>
</dbReference>
<dbReference type="Proteomes" id="UP000542776">
    <property type="component" value="Unassembled WGS sequence"/>
</dbReference>
<evidence type="ECO:0000259" key="5">
    <source>
        <dbReference type="PROSITE" id="PS50206"/>
    </source>
</evidence>
<dbReference type="GO" id="GO:0004792">
    <property type="term" value="F:thiosulfate-cyanide sulfurtransferase activity"/>
    <property type="evidence" value="ECO:0007669"/>
    <property type="project" value="InterPro"/>
</dbReference>
<dbReference type="InterPro" id="IPR045078">
    <property type="entry name" value="TST/MPST-like"/>
</dbReference>
<evidence type="ECO:0000256" key="1">
    <source>
        <dbReference type="ARBA" id="ARBA00022679"/>
    </source>
</evidence>
<accession>A0A7W6H5W4</accession>
<comment type="caution">
    <text evidence="6">The sequence shown here is derived from an EMBL/GenBank/DDBJ whole genome shotgun (WGS) entry which is preliminary data.</text>
</comment>
<organism evidence="6 7">
    <name type="scientific">Aureimonas pseudogalii</name>
    <dbReference type="NCBI Taxonomy" id="1744844"/>
    <lineage>
        <taxon>Bacteria</taxon>
        <taxon>Pseudomonadati</taxon>
        <taxon>Pseudomonadota</taxon>
        <taxon>Alphaproteobacteria</taxon>
        <taxon>Hyphomicrobiales</taxon>
        <taxon>Aurantimonadaceae</taxon>
        <taxon>Aureimonas</taxon>
    </lineage>
</organism>
<evidence type="ECO:0000313" key="7">
    <source>
        <dbReference type="Proteomes" id="UP000542776"/>
    </source>
</evidence>
<keyword evidence="2" id="KW-0677">Repeat</keyword>
<dbReference type="Gene3D" id="3.40.250.10">
    <property type="entry name" value="Rhodanese-like domain"/>
    <property type="match status" value="2"/>
</dbReference>
<dbReference type="CDD" id="cd01448">
    <property type="entry name" value="TST_Repeat_1"/>
    <property type="match status" value="1"/>
</dbReference>
<sequence length="283" mass="29664">MTANPFLIAPADLAEHLGRPGLSVVDASWYLPAQGRFARPEFEAGHVPGAVFFDQDAVVDETAALPHTLPNAEAFAAAMTALGIADTDTIVVYDGLGFFSAPRVWWMLRAFGARDVRLLDGGFPAWTAAGLPVETGPARPRTAAFRAELDPGAVVGFEAMQSIVADGSREIADARPAERFRGEAPEPRAGVRSGHMPGARSVPIGSLAEGGRLKPPEALRGVFREAGVDLDRPVVTSCGSGVTAAAISFALASLGKRDVALYDGSWTEWGSSETTPVETGPAR</sequence>
<dbReference type="Pfam" id="PF00581">
    <property type="entry name" value="Rhodanese"/>
    <property type="match status" value="2"/>
</dbReference>
<feature type="domain" description="Rhodanese" evidence="5">
    <location>
        <begin position="171"/>
        <end position="278"/>
    </location>
</feature>
<dbReference type="PROSITE" id="PS00380">
    <property type="entry name" value="RHODANESE_1"/>
    <property type="match status" value="1"/>
</dbReference>
<dbReference type="SMART" id="SM00450">
    <property type="entry name" value="RHOD"/>
    <property type="match status" value="2"/>
</dbReference>
<dbReference type="CDD" id="cd01449">
    <property type="entry name" value="TST_Repeat_2"/>
    <property type="match status" value="1"/>
</dbReference>
<dbReference type="FunFam" id="3.40.250.10:FF:000001">
    <property type="entry name" value="Sulfurtransferase"/>
    <property type="match status" value="1"/>
</dbReference>
<dbReference type="PROSITE" id="PS50206">
    <property type="entry name" value="RHODANESE_3"/>
    <property type="match status" value="2"/>
</dbReference>
<dbReference type="EMBL" id="JACIEK010000008">
    <property type="protein sequence ID" value="MBB3999109.1"/>
    <property type="molecule type" value="Genomic_DNA"/>
</dbReference>
<gene>
    <name evidence="6" type="ORF">GGR04_002968</name>
</gene>
<evidence type="ECO:0000256" key="3">
    <source>
        <dbReference type="RuleBase" id="RU000507"/>
    </source>
</evidence>
<dbReference type="AlphaFoldDB" id="A0A7W6H5W4"/>
<protein>
    <recommendedName>
        <fullName evidence="3">Sulfurtransferase</fullName>
    </recommendedName>
</protein>
<feature type="domain" description="Rhodanese" evidence="5">
    <location>
        <begin position="18"/>
        <end position="135"/>
    </location>
</feature>